<dbReference type="RefSeq" id="WP_173199800.1">
    <property type="nucleotide sequence ID" value="NZ_JABFCX010000003.1"/>
</dbReference>
<sequence length="221" mass="24063">MFTLRQPSIPVVDGRRFPVRRIFCIGKNYADHAIEMGSDPKSEPPVFFTKPADAACSAREIPFPLATEDLHYEAELVVGLGAGGTALSDKEAAAAIVGYACGCDLTRRDLQAEAKERRAPWDLAKAFDDSAMVGKLMPRNDVLTAGSIELKLNGEVRQSADISDMIWSIPEVLSRLSRYFELRPGDLVYTGTPAGVGALQPEDKVEVAIADLPPLRFTLLE</sequence>
<accession>A0A7Y3W616</accession>
<proteinExistence type="predicted"/>
<keyword evidence="3" id="KW-0378">Hydrolase</keyword>
<organism evidence="3 4">
    <name type="scientific">Parvularcula mediterranea</name>
    <dbReference type="NCBI Taxonomy" id="2732508"/>
    <lineage>
        <taxon>Bacteria</taxon>
        <taxon>Pseudomonadati</taxon>
        <taxon>Pseudomonadota</taxon>
        <taxon>Alphaproteobacteria</taxon>
        <taxon>Parvularculales</taxon>
        <taxon>Parvularculaceae</taxon>
        <taxon>Parvularcula</taxon>
    </lineage>
</organism>
<dbReference type="AlphaFoldDB" id="A0A7Y3W616"/>
<dbReference type="Gene3D" id="3.90.850.10">
    <property type="entry name" value="Fumarylacetoacetase-like, C-terminal domain"/>
    <property type="match status" value="1"/>
</dbReference>
<evidence type="ECO:0000259" key="2">
    <source>
        <dbReference type="Pfam" id="PF01557"/>
    </source>
</evidence>
<dbReference type="PANTHER" id="PTHR11820">
    <property type="entry name" value="ACYLPYRUVASE"/>
    <property type="match status" value="1"/>
</dbReference>
<dbReference type="PANTHER" id="PTHR11820:SF90">
    <property type="entry name" value="FLUTATHIONE S-TRANSFERASE"/>
    <property type="match status" value="1"/>
</dbReference>
<evidence type="ECO:0000313" key="4">
    <source>
        <dbReference type="Proteomes" id="UP000536835"/>
    </source>
</evidence>
<reference evidence="3 4" key="1">
    <citation type="submission" date="2020-05" db="EMBL/GenBank/DDBJ databases">
        <title>Parvularcula mediterraneae sp. nov., isolated from polypropylene straw from shallow seawater of the seashore of Laganas in Zakynthos island, Greece.</title>
        <authorList>
            <person name="Szabo I."/>
            <person name="Al-Omari J."/>
            <person name="Rado J."/>
            <person name="Szerdahelyi G.S."/>
        </authorList>
    </citation>
    <scope>NUCLEOTIDE SEQUENCE [LARGE SCALE GENOMIC DNA]</scope>
    <source>
        <strain evidence="3 4">ZS-1/3</strain>
    </source>
</reference>
<dbReference type="SUPFAM" id="SSF56529">
    <property type="entry name" value="FAH"/>
    <property type="match status" value="1"/>
</dbReference>
<comment type="caution">
    <text evidence="3">The sequence shown here is derived from an EMBL/GenBank/DDBJ whole genome shotgun (WGS) entry which is preliminary data.</text>
</comment>
<evidence type="ECO:0000313" key="3">
    <source>
        <dbReference type="EMBL" id="NNU16897.1"/>
    </source>
</evidence>
<dbReference type="GO" id="GO:0046872">
    <property type="term" value="F:metal ion binding"/>
    <property type="evidence" value="ECO:0007669"/>
    <property type="project" value="UniProtKB-KW"/>
</dbReference>
<dbReference type="Proteomes" id="UP000536835">
    <property type="component" value="Unassembled WGS sequence"/>
</dbReference>
<dbReference type="GO" id="GO:0018773">
    <property type="term" value="F:acetylpyruvate hydrolase activity"/>
    <property type="evidence" value="ECO:0007669"/>
    <property type="project" value="TreeGrafter"/>
</dbReference>
<dbReference type="EMBL" id="JABFCX010000003">
    <property type="protein sequence ID" value="NNU16897.1"/>
    <property type="molecule type" value="Genomic_DNA"/>
</dbReference>
<keyword evidence="1" id="KW-0479">Metal-binding</keyword>
<evidence type="ECO:0000256" key="1">
    <source>
        <dbReference type="ARBA" id="ARBA00022723"/>
    </source>
</evidence>
<dbReference type="Pfam" id="PF01557">
    <property type="entry name" value="FAA_hydrolase"/>
    <property type="match status" value="1"/>
</dbReference>
<protein>
    <submittedName>
        <fullName evidence="3">Fumarylacetoacetate hydrolase family protein</fullName>
    </submittedName>
</protein>
<dbReference type="InterPro" id="IPR011234">
    <property type="entry name" value="Fumarylacetoacetase-like_C"/>
</dbReference>
<feature type="domain" description="Fumarylacetoacetase-like C-terminal" evidence="2">
    <location>
        <begin position="22"/>
        <end position="218"/>
    </location>
</feature>
<keyword evidence="4" id="KW-1185">Reference proteome</keyword>
<gene>
    <name evidence="3" type="ORF">HK107_11265</name>
</gene>
<name>A0A7Y3W616_9PROT</name>
<dbReference type="InterPro" id="IPR036663">
    <property type="entry name" value="Fumarylacetoacetase_C_sf"/>
</dbReference>